<feature type="binding site" evidence="5 6">
    <location>
        <position position="80"/>
    </location>
    <ligand>
        <name>ATP</name>
        <dbReference type="ChEBI" id="CHEBI:30616"/>
    </ligand>
</feature>
<dbReference type="GO" id="GO:0005524">
    <property type="term" value="F:ATP binding"/>
    <property type="evidence" value="ECO:0007669"/>
    <property type="project" value="UniProtKB-UniRule"/>
</dbReference>
<dbReference type="PANTHER" id="PTHR11547:SF38">
    <property type="entry name" value="ARGININE KINASE 1-RELATED"/>
    <property type="match status" value="1"/>
</dbReference>
<dbReference type="AlphaFoldDB" id="A0A4V6NZ39"/>
<dbReference type="PANTHER" id="PTHR11547">
    <property type="entry name" value="ARGININE OR CREATINE KINASE"/>
    <property type="match status" value="1"/>
</dbReference>
<comment type="caution">
    <text evidence="5">Lacks conserved residue(s) required for the propagation of feature annotation.</text>
</comment>
<dbReference type="Gene3D" id="3.30.590.10">
    <property type="entry name" value="Glutamine synthetase/guanido kinase, catalytic domain"/>
    <property type="match status" value="1"/>
</dbReference>
<comment type="similarity">
    <text evidence="5 6 7">Belongs to the ATP:guanido phosphotransferase family.</text>
</comment>
<keyword evidence="10" id="KW-1185">Reference proteome</keyword>
<evidence type="ECO:0000256" key="7">
    <source>
        <dbReference type="RuleBase" id="RU000505"/>
    </source>
</evidence>
<evidence type="ECO:0000256" key="3">
    <source>
        <dbReference type="ARBA" id="ARBA00022777"/>
    </source>
</evidence>
<name>A0A4V6NZ39_9FIRM</name>
<feature type="binding site" evidence="5 6">
    <location>
        <begin position="17"/>
        <end position="21"/>
    </location>
    <ligand>
        <name>ATP</name>
        <dbReference type="ChEBI" id="CHEBI:30616"/>
    </ligand>
</feature>
<evidence type="ECO:0000256" key="5">
    <source>
        <dbReference type="HAMAP-Rule" id="MF_00602"/>
    </source>
</evidence>
<feature type="binding site" evidence="5 6">
    <location>
        <begin position="165"/>
        <end position="169"/>
    </location>
    <ligand>
        <name>ATP</name>
        <dbReference type="ChEBI" id="CHEBI:30616"/>
    </ligand>
</feature>
<feature type="binding site" evidence="5 6">
    <location>
        <begin position="196"/>
        <end position="201"/>
    </location>
    <ligand>
        <name>ATP</name>
        <dbReference type="ChEBI" id="CHEBI:30616"/>
    </ligand>
</feature>
<keyword evidence="3 5" id="KW-0418">Kinase</keyword>
<organism evidence="9 10">
    <name type="scientific">Keratinibaculum paraultunense</name>
    <dbReference type="NCBI Taxonomy" id="1278232"/>
    <lineage>
        <taxon>Bacteria</taxon>
        <taxon>Bacillati</taxon>
        <taxon>Bacillota</taxon>
        <taxon>Tissierellia</taxon>
        <taxon>Tissierellales</taxon>
        <taxon>Tepidimicrobiaceae</taxon>
        <taxon>Keratinibaculum</taxon>
    </lineage>
</organism>
<dbReference type="HAMAP" id="MF_00602">
    <property type="entry name" value="Prot_Arg_kinase"/>
    <property type="match status" value="1"/>
</dbReference>
<protein>
    <recommendedName>
        <fullName evidence="5">Protein-arginine kinase</fullName>
        <ecNumber evidence="5">2.7.14.1</ecNumber>
    </recommendedName>
</protein>
<evidence type="ECO:0000256" key="1">
    <source>
        <dbReference type="ARBA" id="ARBA00022679"/>
    </source>
</evidence>
<keyword evidence="1 5" id="KW-0808">Transferase</keyword>
<dbReference type="SUPFAM" id="SSF55931">
    <property type="entry name" value="Glutamine synthetase/guanido kinase"/>
    <property type="match status" value="1"/>
</dbReference>
<evidence type="ECO:0000259" key="8">
    <source>
        <dbReference type="PROSITE" id="PS51510"/>
    </source>
</evidence>
<reference evidence="9 10" key="1">
    <citation type="submission" date="2019-03" db="EMBL/GenBank/DDBJ databases">
        <title>Genomic Encyclopedia of Type Strains, Phase IV (KMG-IV): sequencing the most valuable type-strain genomes for metagenomic binning, comparative biology and taxonomic classification.</title>
        <authorList>
            <person name="Goeker M."/>
        </authorList>
    </citation>
    <scope>NUCLEOTIDE SEQUENCE [LARGE SCALE GENOMIC DNA]</scope>
    <source>
        <strain evidence="9 10">DSM 26752</strain>
    </source>
</reference>
<evidence type="ECO:0000313" key="10">
    <source>
        <dbReference type="Proteomes" id="UP000294567"/>
    </source>
</evidence>
<keyword evidence="4 5" id="KW-0067">ATP-binding</keyword>
<keyword evidence="2 5" id="KW-0547">Nucleotide-binding</keyword>
<comment type="catalytic activity">
    <reaction evidence="5">
        <text>L-arginyl-[protein] + ATP = N(omega)-phospho-L-arginyl-[protein] + ADP + H(+)</text>
        <dbReference type="Rhea" id="RHEA:43384"/>
        <dbReference type="Rhea" id="RHEA-COMP:10532"/>
        <dbReference type="Rhea" id="RHEA-COMP:10533"/>
        <dbReference type="ChEBI" id="CHEBI:15378"/>
        <dbReference type="ChEBI" id="CHEBI:29965"/>
        <dbReference type="ChEBI" id="CHEBI:30616"/>
        <dbReference type="ChEBI" id="CHEBI:83226"/>
        <dbReference type="ChEBI" id="CHEBI:456216"/>
        <dbReference type="EC" id="2.7.14.1"/>
    </reaction>
</comment>
<comment type="caution">
    <text evidence="9">The sequence shown here is derived from an EMBL/GenBank/DDBJ whole genome shotgun (WGS) entry which is preliminary data.</text>
</comment>
<dbReference type="InterPro" id="IPR014746">
    <property type="entry name" value="Gln_synth/guanido_kin_cat_dom"/>
</dbReference>
<comment type="function">
    <text evidence="5">Catalyzes the specific phosphorylation of arginine residues in proteins.</text>
</comment>
<dbReference type="GO" id="GO:0005615">
    <property type="term" value="C:extracellular space"/>
    <property type="evidence" value="ECO:0007669"/>
    <property type="project" value="TreeGrafter"/>
</dbReference>
<dbReference type="EMBL" id="SMAE01000009">
    <property type="protein sequence ID" value="TCS88060.1"/>
    <property type="molecule type" value="Genomic_DNA"/>
</dbReference>
<gene>
    <name evidence="5" type="primary">mcsB</name>
    <name evidence="9" type="ORF">EDD65_109105</name>
</gene>
<dbReference type="PROSITE" id="PS00112">
    <property type="entry name" value="PHOSPHAGEN_KINASE"/>
    <property type="match status" value="1"/>
</dbReference>
<dbReference type="CDD" id="cd07930">
    <property type="entry name" value="bacterial_phosphagen_kinase"/>
    <property type="match status" value="1"/>
</dbReference>
<evidence type="ECO:0000256" key="6">
    <source>
        <dbReference type="PROSITE-ProRule" id="PRU00843"/>
    </source>
</evidence>
<dbReference type="GO" id="GO:1990424">
    <property type="term" value="F:protein arginine kinase activity"/>
    <property type="evidence" value="ECO:0007669"/>
    <property type="project" value="UniProtKB-EC"/>
</dbReference>
<dbReference type="InterPro" id="IPR022415">
    <property type="entry name" value="ATP-guanido_PTrfase_AS"/>
</dbReference>
<dbReference type="Proteomes" id="UP000294567">
    <property type="component" value="Unassembled WGS sequence"/>
</dbReference>
<dbReference type="GO" id="GO:0046314">
    <property type="term" value="P:phosphocreatine biosynthetic process"/>
    <property type="evidence" value="ECO:0007669"/>
    <property type="project" value="InterPro"/>
</dbReference>
<proteinExistence type="inferred from homology"/>
<dbReference type="InterPro" id="IPR022414">
    <property type="entry name" value="ATP-guanido_PTrfase_cat"/>
</dbReference>
<dbReference type="PROSITE" id="PS51510">
    <property type="entry name" value="PHOSPHAGEN_KINASE_C"/>
    <property type="match status" value="1"/>
</dbReference>
<accession>A0A4V6NZ39</accession>
<dbReference type="GO" id="GO:0004111">
    <property type="term" value="F:creatine kinase activity"/>
    <property type="evidence" value="ECO:0007669"/>
    <property type="project" value="InterPro"/>
</dbReference>
<feature type="binding site" evidence="5 6">
    <location>
        <position position="114"/>
    </location>
    <ligand>
        <name>ATP</name>
        <dbReference type="ChEBI" id="CHEBI:30616"/>
    </ligand>
</feature>
<evidence type="ECO:0000256" key="2">
    <source>
        <dbReference type="ARBA" id="ARBA00022741"/>
    </source>
</evidence>
<feature type="domain" description="Phosphagen kinase C-terminal" evidence="8">
    <location>
        <begin position="14"/>
        <end position="243"/>
    </location>
</feature>
<dbReference type="InterPro" id="IPR023660">
    <property type="entry name" value="Arg_Kinase"/>
</dbReference>
<dbReference type="EC" id="2.7.14.1" evidence="5"/>
<sequence>MTKWFEGSGPEEDVVVSTRIRIARNLEGYRFPHRMSIEESEKLTQEVLDAMKNLSDKSNYKFIRIRDLNPIERISYMEKHLISPGLVQKVNMGSFLLRDDEVITVMINEEDHLRIQVLFPGLNFEEGWEYSNEMDSFLEDHLNFAFHEEFGYLTACPTNVGTGLRASAMVHIPSLAMSGHMGYLIQGLNKIGLTIRGLYGEGTEALGNLYQISNQTTLGEKEEKIIEKLKNVIIQVINKERDMRESLFNNQRYQLENMVFRSLGILKYARLISSKEAMSHLSNVRLGMEVGIIKDIKFSDITELMIEIQPASIQEKFNMELDNERIDVERANIIRERLKHIE</sequence>
<dbReference type="NCBIfam" id="NF002194">
    <property type="entry name" value="PRK01059.1-4"/>
    <property type="match status" value="1"/>
</dbReference>
<dbReference type="OrthoDB" id="9791353at2"/>
<evidence type="ECO:0000256" key="4">
    <source>
        <dbReference type="ARBA" id="ARBA00022840"/>
    </source>
</evidence>
<dbReference type="RefSeq" id="WP_132028433.1">
    <property type="nucleotide sequence ID" value="NZ_CP068564.1"/>
</dbReference>
<evidence type="ECO:0000313" key="9">
    <source>
        <dbReference type="EMBL" id="TCS88060.1"/>
    </source>
</evidence>
<dbReference type="InterPro" id="IPR000749">
    <property type="entry name" value="ATP-guanido_PTrfase"/>
</dbReference>
<dbReference type="Pfam" id="PF00217">
    <property type="entry name" value="ATP-gua_Ptrans"/>
    <property type="match status" value="1"/>
</dbReference>